<gene>
    <name evidence="2" type="ORF">FH5T_18380</name>
    <name evidence="3" type="ORF">SAMN05444285_10112</name>
</gene>
<dbReference type="OrthoDB" id="672524at2"/>
<evidence type="ECO:0000256" key="1">
    <source>
        <dbReference type="SAM" id="Phobius"/>
    </source>
</evidence>
<feature type="transmembrane region" description="Helical" evidence="1">
    <location>
        <begin position="115"/>
        <end position="135"/>
    </location>
</feature>
<reference evidence="3 5" key="2">
    <citation type="submission" date="2016-10" db="EMBL/GenBank/DDBJ databases">
        <authorList>
            <person name="de Groot N.N."/>
        </authorList>
    </citation>
    <scope>NUCLEOTIDE SEQUENCE [LARGE SCALE GENOMIC DNA]</scope>
    <source>
        <strain evidence="3 5">DSM 25947</strain>
    </source>
</reference>
<dbReference type="AlphaFoldDB" id="X5DNP3"/>
<dbReference type="EMBL" id="FOHT01000001">
    <property type="protein sequence ID" value="SES63222.1"/>
    <property type="molecule type" value="Genomic_DNA"/>
</dbReference>
<evidence type="ECO:0008006" key="6">
    <source>
        <dbReference type="Google" id="ProtNLM"/>
    </source>
</evidence>
<dbReference type="RefSeq" id="WP_038561749.1">
    <property type="nucleotide sequence ID" value="NZ_FOHT01000001.1"/>
</dbReference>
<reference evidence="2 4" key="1">
    <citation type="submission" date="2014-03" db="EMBL/GenBank/DDBJ databases">
        <title>Complete genome sequence of a deeply braunched marine Bacteroidia bacterium Draconibacterium orientale type strain FH5T.</title>
        <authorList>
            <person name="Li X."/>
            <person name="Wang X."/>
            <person name="Xie Z."/>
            <person name="Du Z."/>
            <person name="Chen G."/>
        </authorList>
    </citation>
    <scope>NUCLEOTIDE SEQUENCE [LARGE SCALE GENOMIC DNA]</scope>
    <source>
        <strain evidence="2 4">FH5</strain>
    </source>
</reference>
<dbReference type="HOGENOM" id="CLU_129317_0_0_10"/>
<accession>X5DNP3</accession>
<organism evidence="3 5">
    <name type="scientific">Draconibacterium orientale</name>
    <dbReference type="NCBI Taxonomy" id="1168034"/>
    <lineage>
        <taxon>Bacteria</taxon>
        <taxon>Pseudomonadati</taxon>
        <taxon>Bacteroidota</taxon>
        <taxon>Bacteroidia</taxon>
        <taxon>Marinilabiliales</taxon>
        <taxon>Prolixibacteraceae</taxon>
        <taxon>Draconibacterium</taxon>
    </lineage>
</organism>
<evidence type="ECO:0000313" key="4">
    <source>
        <dbReference type="Proteomes" id="UP000023772"/>
    </source>
</evidence>
<dbReference type="Proteomes" id="UP000181981">
    <property type="component" value="Unassembled WGS sequence"/>
</dbReference>
<sequence length="178" mass="20366">MKKVEKTQTEHVLILMKVVAWIAFFSFVVAAGVLLFSYFSSVWNPESAKNIHEGLNLYQLRQENFNLYSVLMASQFVTSIIKAIVWWMVVKLITKIKLTNPFASEVAFKLERISYLLFAVWVFAVTTGGFIAWLGEKAGNLNDSWNHGQYLFMAGLVFIISQIFKRGVELQNENDLTV</sequence>
<protein>
    <recommendedName>
        <fullName evidence="6">DUF2975 domain-containing protein</fullName>
    </recommendedName>
</protein>
<dbReference type="Pfam" id="PF11188">
    <property type="entry name" value="DUF2975"/>
    <property type="match status" value="1"/>
</dbReference>
<evidence type="ECO:0000313" key="5">
    <source>
        <dbReference type="Proteomes" id="UP000181981"/>
    </source>
</evidence>
<feature type="transmembrane region" description="Helical" evidence="1">
    <location>
        <begin position="147"/>
        <end position="164"/>
    </location>
</feature>
<feature type="transmembrane region" description="Helical" evidence="1">
    <location>
        <begin position="12"/>
        <end position="39"/>
    </location>
</feature>
<dbReference type="Proteomes" id="UP000023772">
    <property type="component" value="Chromosome"/>
</dbReference>
<evidence type="ECO:0000313" key="2">
    <source>
        <dbReference type="EMBL" id="AHW62252.1"/>
    </source>
</evidence>
<dbReference type="KEGG" id="dori:FH5T_18380"/>
<name>X5DNP3_9BACT</name>
<proteinExistence type="predicted"/>
<dbReference type="STRING" id="1168034.FH5T_18380"/>
<keyword evidence="1" id="KW-0812">Transmembrane</keyword>
<dbReference type="EMBL" id="CP007451">
    <property type="protein sequence ID" value="AHW62252.1"/>
    <property type="molecule type" value="Genomic_DNA"/>
</dbReference>
<evidence type="ECO:0000313" key="3">
    <source>
        <dbReference type="EMBL" id="SES63222.1"/>
    </source>
</evidence>
<keyword evidence="4" id="KW-1185">Reference proteome</keyword>
<dbReference type="eggNOG" id="ENOG5031DC5">
    <property type="taxonomic scope" value="Bacteria"/>
</dbReference>
<keyword evidence="1" id="KW-1133">Transmembrane helix</keyword>
<keyword evidence="1" id="KW-0472">Membrane</keyword>
<feature type="transmembrane region" description="Helical" evidence="1">
    <location>
        <begin position="67"/>
        <end position="94"/>
    </location>
</feature>
<dbReference type="InterPro" id="IPR021354">
    <property type="entry name" value="DUF2975"/>
</dbReference>